<sequence length="130" mass="14107">MSLYSIARHIHIVCVILSIAGFFARGLLMMRDSPLLAHPWLKVVPHVNDTILLAAAIALTVLTGQYPFIDAWVTAKIFGLIAYIILGSVALRAGRTKRIRTVAWLAALGAFGYVVSVALTRHPAGLFSLL</sequence>
<dbReference type="PANTHER" id="PTHR39594">
    <property type="entry name" value="PROTEIN YCHQ"/>
    <property type="match status" value="1"/>
</dbReference>
<dbReference type="PIRSF" id="PIRSF005610">
    <property type="entry name" value="SirB"/>
    <property type="match status" value="1"/>
</dbReference>
<dbReference type="InterPro" id="IPR007360">
    <property type="entry name" value="SirB"/>
</dbReference>
<proteinExistence type="predicted"/>
<gene>
    <name evidence="2" type="ORF">OHM77_13025</name>
</gene>
<dbReference type="GO" id="GO:0005886">
    <property type="term" value="C:plasma membrane"/>
    <property type="evidence" value="ECO:0007669"/>
    <property type="project" value="TreeGrafter"/>
</dbReference>
<feature type="transmembrane region" description="Helical" evidence="1">
    <location>
        <begin position="6"/>
        <end position="28"/>
    </location>
</feature>
<dbReference type="AlphaFoldDB" id="A0AA49IZ14"/>
<feature type="transmembrane region" description="Helical" evidence="1">
    <location>
        <begin position="75"/>
        <end position="94"/>
    </location>
</feature>
<accession>A0AA49IZ14</accession>
<keyword evidence="1" id="KW-0472">Membrane</keyword>
<organism evidence="2">
    <name type="scientific">Candidatus Nitricoxidivorans perseverans</name>
    <dbReference type="NCBI Taxonomy" id="2975601"/>
    <lineage>
        <taxon>Bacteria</taxon>
        <taxon>Pseudomonadati</taxon>
        <taxon>Pseudomonadota</taxon>
        <taxon>Betaproteobacteria</taxon>
        <taxon>Nitrosomonadales</taxon>
        <taxon>Sterolibacteriaceae</taxon>
        <taxon>Candidatus Nitricoxidivorans</taxon>
    </lineage>
</organism>
<evidence type="ECO:0000256" key="1">
    <source>
        <dbReference type="SAM" id="Phobius"/>
    </source>
</evidence>
<feature type="transmembrane region" description="Helical" evidence="1">
    <location>
        <begin position="101"/>
        <end position="120"/>
    </location>
</feature>
<dbReference type="Proteomes" id="UP001234916">
    <property type="component" value="Chromosome"/>
</dbReference>
<protein>
    <submittedName>
        <fullName evidence="2">SirB2 family protein</fullName>
    </submittedName>
</protein>
<dbReference type="EMBL" id="CP107246">
    <property type="protein sequence ID" value="WIM05581.1"/>
    <property type="molecule type" value="Genomic_DNA"/>
</dbReference>
<evidence type="ECO:0000313" key="2">
    <source>
        <dbReference type="EMBL" id="WIM05581.1"/>
    </source>
</evidence>
<reference evidence="2" key="1">
    <citation type="journal article" date="2023" name="Nat. Microbiol.">
        <title>Enrichment and characterization of a nitric oxide-reducing microbial community in a continuous bioreactor.</title>
        <authorList>
            <person name="Garrido-Amador P."/>
            <person name="Stortenbeker N."/>
            <person name="Wessels H.J.C.T."/>
            <person name="Speth D.R."/>
            <person name="Garcia-Heredia I."/>
            <person name="Kartal B."/>
        </authorList>
    </citation>
    <scope>NUCLEOTIDE SEQUENCE</scope>
    <source>
        <strain evidence="2">MAG1</strain>
    </source>
</reference>
<name>A0AA49IZ14_9PROT</name>
<dbReference type="KEGG" id="npv:OHM77_13025"/>
<keyword evidence="1" id="KW-0812">Transmembrane</keyword>
<dbReference type="Pfam" id="PF04247">
    <property type="entry name" value="SirB"/>
    <property type="match status" value="1"/>
</dbReference>
<dbReference type="PANTHER" id="PTHR39594:SF1">
    <property type="entry name" value="PROTEIN YCHQ"/>
    <property type="match status" value="1"/>
</dbReference>
<keyword evidence="1" id="KW-1133">Transmembrane helix</keyword>